<dbReference type="InterPro" id="IPR025874">
    <property type="entry name" value="DZR"/>
</dbReference>
<accession>A0A1I5D775</accession>
<evidence type="ECO:0000313" key="3">
    <source>
        <dbReference type="Proteomes" id="UP000199137"/>
    </source>
</evidence>
<protein>
    <recommendedName>
        <fullName evidence="1">DZANK-type domain-containing protein</fullName>
    </recommendedName>
</protein>
<evidence type="ECO:0000313" key="2">
    <source>
        <dbReference type="EMBL" id="SFN95007.1"/>
    </source>
</evidence>
<dbReference type="STRING" id="112413.SAMN05421854_101121"/>
<reference evidence="2 3" key="1">
    <citation type="submission" date="2016-10" db="EMBL/GenBank/DDBJ databases">
        <authorList>
            <person name="de Groot N.N."/>
        </authorList>
    </citation>
    <scope>NUCLEOTIDE SEQUENCE [LARGE SCALE GENOMIC DNA]</scope>
    <source>
        <strain evidence="2 3">DSM 44637</strain>
    </source>
</reference>
<feature type="domain" description="DZANK-type" evidence="1">
    <location>
        <begin position="179"/>
        <end position="223"/>
    </location>
</feature>
<evidence type="ECO:0000259" key="1">
    <source>
        <dbReference type="Pfam" id="PF12773"/>
    </source>
</evidence>
<organism evidence="2 3">
    <name type="scientific">Amycolatopsis rubida</name>
    <dbReference type="NCBI Taxonomy" id="112413"/>
    <lineage>
        <taxon>Bacteria</taxon>
        <taxon>Bacillati</taxon>
        <taxon>Actinomycetota</taxon>
        <taxon>Actinomycetes</taxon>
        <taxon>Pseudonocardiales</taxon>
        <taxon>Pseudonocardiaceae</taxon>
        <taxon>Amycolatopsis</taxon>
    </lineage>
</organism>
<sequence length="226" mass="24914">MRSCVVFGWHTFARVADVVPFTDNFSDLSNAQGYQFEFRCERCGNGYRSAFQRDAMETGRSMLRAVGSFFGGTLQQLSSSADQWKYDRATNSSAKDRALSAAVEEITPRFRQCRGCGDWMCADQCWNEEIGQCLRCSPSVAEEVSRAQAAAQREQIWDKAREKNWTEDLDLGTRAKLTCPDCGLKVDGGKFCTGCGSSLAPTVHCGECGKESKAGAVFCADCGHRL</sequence>
<dbReference type="Pfam" id="PF12773">
    <property type="entry name" value="DZR"/>
    <property type="match status" value="1"/>
</dbReference>
<proteinExistence type="predicted"/>
<dbReference type="Proteomes" id="UP000199137">
    <property type="component" value="Unassembled WGS sequence"/>
</dbReference>
<name>A0A1I5D775_9PSEU</name>
<dbReference type="AlphaFoldDB" id="A0A1I5D775"/>
<dbReference type="EMBL" id="FOWC01000001">
    <property type="protein sequence ID" value="SFN95007.1"/>
    <property type="molecule type" value="Genomic_DNA"/>
</dbReference>
<gene>
    <name evidence="2" type="ORF">SAMN05421854_101121</name>
</gene>